<evidence type="ECO:0000313" key="2">
    <source>
        <dbReference type="Proteomes" id="UP000013827"/>
    </source>
</evidence>
<dbReference type="InterPro" id="IPR029063">
    <property type="entry name" value="SAM-dependent_MTases_sf"/>
</dbReference>
<evidence type="ECO:0008006" key="3">
    <source>
        <dbReference type="Google" id="ProtNLM"/>
    </source>
</evidence>
<dbReference type="EnsemblProtists" id="EOD35965">
    <property type="protein sequence ID" value="EOD35965"/>
    <property type="gene ID" value="EMIHUDRAFT_110560"/>
</dbReference>
<protein>
    <recommendedName>
        <fullName evidence="3">Methyltransferase FkbM domain-containing protein</fullName>
    </recommendedName>
</protein>
<reference evidence="2" key="1">
    <citation type="journal article" date="2013" name="Nature">
        <title>Pan genome of the phytoplankton Emiliania underpins its global distribution.</title>
        <authorList>
            <person name="Read B.A."/>
            <person name="Kegel J."/>
            <person name="Klute M.J."/>
            <person name="Kuo A."/>
            <person name="Lefebvre S.C."/>
            <person name="Maumus F."/>
            <person name="Mayer C."/>
            <person name="Miller J."/>
            <person name="Monier A."/>
            <person name="Salamov A."/>
            <person name="Young J."/>
            <person name="Aguilar M."/>
            <person name="Claverie J.M."/>
            <person name="Frickenhaus S."/>
            <person name="Gonzalez K."/>
            <person name="Herman E.K."/>
            <person name="Lin Y.C."/>
            <person name="Napier J."/>
            <person name="Ogata H."/>
            <person name="Sarno A.F."/>
            <person name="Shmutz J."/>
            <person name="Schroeder D."/>
            <person name="de Vargas C."/>
            <person name="Verret F."/>
            <person name="von Dassow P."/>
            <person name="Valentin K."/>
            <person name="Van de Peer Y."/>
            <person name="Wheeler G."/>
            <person name="Dacks J.B."/>
            <person name="Delwiche C.F."/>
            <person name="Dyhrman S.T."/>
            <person name="Glockner G."/>
            <person name="John U."/>
            <person name="Richards T."/>
            <person name="Worden A.Z."/>
            <person name="Zhang X."/>
            <person name="Grigoriev I.V."/>
            <person name="Allen A.E."/>
            <person name="Bidle K."/>
            <person name="Borodovsky M."/>
            <person name="Bowler C."/>
            <person name="Brownlee C."/>
            <person name="Cock J.M."/>
            <person name="Elias M."/>
            <person name="Gladyshev V.N."/>
            <person name="Groth M."/>
            <person name="Guda C."/>
            <person name="Hadaegh A."/>
            <person name="Iglesias-Rodriguez M.D."/>
            <person name="Jenkins J."/>
            <person name="Jones B.M."/>
            <person name="Lawson T."/>
            <person name="Leese F."/>
            <person name="Lindquist E."/>
            <person name="Lobanov A."/>
            <person name="Lomsadze A."/>
            <person name="Malik S.B."/>
            <person name="Marsh M.E."/>
            <person name="Mackinder L."/>
            <person name="Mock T."/>
            <person name="Mueller-Roeber B."/>
            <person name="Pagarete A."/>
            <person name="Parker M."/>
            <person name="Probert I."/>
            <person name="Quesneville H."/>
            <person name="Raines C."/>
            <person name="Rensing S.A."/>
            <person name="Riano-Pachon D.M."/>
            <person name="Richier S."/>
            <person name="Rokitta S."/>
            <person name="Shiraiwa Y."/>
            <person name="Soanes D.M."/>
            <person name="van der Giezen M."/>
            <person name="Wahlund T.M."/>
            <person name="Williams B."/>
            <person name="Wilson W."/>
            <person name="Wolfe G."/>
            <person name="Wurch L.L."/>
        </authorList>
    </citation>
    <scope>NUCLEOTIDE SEQUENCE</scope>
</reference>
<evidence type="ECO:0000313" key="1">
    <source>
        <dbReference type="EnsemblProtists" id="EOD35965"/>
    </source>
</evidence>
<name>A0A0D3KJN0_EMIH1</name>
<dbReference type="Proteomes" id="UP000013827">
    <property type="component" value="Unassembled WGS sequence"/>
</dbReference>
<organism evidence="1 2">
    <name type="scientific">Emiliania huxleyi (strain CCMP1516)</name>
    <dbReference type="NCBI Taxonomy" id="280463"/>
    <lineage>
        <taxon>Eukaryota</taxon>
        <taxon>Haptista</taxon>
        <taxon>Haptophyta</taxon>
        <taxon>Prymnesiophyceae</taxon>
        <taxon>Isochrysidales</taxon>
        <taxon>Noelaerhabdaceae</taxon>
        <taxon>Emiliania</taxon>
    </lineage>
</organism>
<dbReference type="SUPFAM" id="SSF53335">
    <property type="entry name" value="S-adenosyl-L-methionine-dependent methyltransferases"/>
    <property type="match status" value="1"/>
</dbReference>
<dbReference type="AlphaFoldDB" id="A0A0D3KJN0"/>
<dbReference type="RefSeq" id="XP_005788394.1">
    <property type="nucleotide sequence ID" value="XM_005788337.1"/>
</dbReference>
<dbReference type="Gene3D" id="3.40.50.150">
    <property type="entry name" value="Vaccinia Virus protein VP39"/>
    <property type="match status" value="1"/>
</dbReference>
<dbReference type="GeneID" id="17281236"/>
<dbReference type="PaxDb" id="2903-EOD35965"/>
<proteinExistence type="predicted"/>
<keyword evidence="2" id="KW-1185">Reference proteome</keyword>
<dbReference type="KEGG" id="ehx:EMIHUDRAFT_110560"/>
<reference evidence="1" key="2">
    <citation type="submission" date="2024-10" db="UniProtKB">
        <authorList>
            <consortium name="EnsemblProtists"/>
        </authorList>
    </citation>
    <scope>IDENTIFICATION</scope>
</reference>
<sequence length="184" mass="20614">MEPNPHHADVLRGLKRRYAPARILVLNGTAASNRDGTQPFFILGSHPMYHEWGSSLLDRAGGSSADRGHVDIRTVDLARWTHREVLRRAPKPHSKRRSAALPPAVVMKLDVEGEEYNVLPNMLAHGVLCQLDAVFLEYHDASTRHRDIENRYKVPAAFQKTINYLVAHAGRCNVTIQTLGANEI</sequence>
<dbReference type="HOGENOM" id="CLU_1470828_0_0_1"/>
<accession>A0A0D3KJN0</accession>